<protein>
    <recommendedName>
        <fullName evidence="4">F-box domain-containing protein</fullName>
    </recommendedName>
</protein>
<evidence type="ECO:0000256" key="1">
    <source>
        <dbReference type="SAM" id="Coils"/>
    </source>
</evidence>
<reference evidence="2" key="1">
    <citation type="submission" date="2023-03" db="EMBL/GenBank/DDBJ databases">
        <title>Massive genome expansion in bonnet fungi (Mycena s.s.) driven by repeated elements and novel gene families across ecological guilds.</title>
        <authorList>
            <consortium name="Lawrence Berkeley National Laboratory"/>
            <person name="Harder C.B."/>
            <person name="Miyauchi S."/>
            <person name="Viragh M."/>
            <person name="Kuo A."/>
            <person name="Thoen E."/>
            <person name="Andreopoulos B."/>
            <person name="Lu D."/>
            <person name="Skrede I."/>
            <person name="Drula E."/>
            <person name="Henrissat B."/>
            <person name="Morin E."/>
            <person name="Kohler A."/>
            <person name="Barry K."/>
            <person name="LaButti K."/>
            <person name="Morin E."/>
            <person name="Salamov A."/>
            <person name="Lipzen A."/>
            <person name="Mereny Z."/>
            <person name="Hegedus B."/>
            <person name="Baldrian P."/>
            <person name="Stursova M."/>
            <person name="Weitz H."/>
            <person name="Taylor A."/>
            <person name="Grigoriev I.V."/>
            <person name="Nagy L.G."/>
            <person name="Martin F."/>
            <person name="Kauserud H."/>
        </authorList>
    </citation>
    <scope>NUCLEOTIDE SEQUENCE</scope>
    <source>
        <strain evidence="2">CBHHK188m</strain>
    </source>
</reference>
<organism evidence="2 3">
    <name type="scientific">Mycena maculata</name>
    <dbReference type="NCBI Taxonomy" id="230809"/>
    <lineage>
        <taxon>Eukaryota</taxon>
        <taxon>Fungi</taxon>
        <taxon>Dikarya</taxon>
        <taxon>Basidiomycota</taxon>
        <taxon>Agaricomycotina</taxon>
        <taxon>Agaricomycetes</taxon>
        <taxon>Agaricomycetidae</taxon>
        <taxon>Agaricales</taxon>
        <taxon>Marasmiineae</taxon>
        <taxon>Mycenaceae</taxon>
        <taxon>Mycena</taxon>
    </lineage>
</organism>
<dbReference type="AlphaFoldDB" id="A0AAD7HWQ0"/>
<proteinExistence type="predicted"/>
<sequence>MRKAACLSSTSFYALSSRMNLQNFRLRLWLSEIEAKLSQIQDEAKATRVENSRLKQERQRRLLEEKKGIQASLDRIIYPILSIPVEIISEIFLHCLPEELTVPSASIGPMLAAICQQWRYIALGDCRLWSSLKIDVKYGDCHAPPFSLLVKEWLCRAKNMLSSLHIVLPNSGLCCSNSFFNGLAEHPCILPASWFTDSWAHLTSFRGDLFTFQECMELLRRASRLIRCEFHDIAAAYDPTPSDIIPLMLPDIQSLTLAIPEEAYDFHLLKAIFDLLILPELRSLDVRCASYCFADASSSFFPFAHRAPGIRNFTARFNDDDYYGEPLDAVMVPTFSAMPNLVNITLHMDFLGPVSILLDALTTSETFLPRIQMTAFYVKYGPDYWDDIEPRKIVDALASRSEATSGFCQLLDFRLSFSESFNFLDEEDGEDDYTSEQLFKLKELKNNGMRIHIGLPEDSWV</sequence>
<feature type="coiled-coil region" evidence="1">
    <location>
        <begin position="30"/>
        <end position="66"/>
    </location>
</feature>
<evidence type="ECO:0000313" key="2">
    <source>
        <dbReference type="EMBL" id="KAJ7730067.1"/>
    </source>
</evidence>
<gene>
    <name evidence="2" type="ORF">DFH07DRAFT_929905</name>
</gene>
<dbReference type="Proteomes" id="UP001215280">
    <property type="component" value="Unassembled WGS sequence"/>
</dbReference>
<evidence type="ECO:0008006" key="4">
    <source>
        <dbReference type="Google" id="ProtNLM"/>
    </source>
</evidence>
<evidence type="ECO:0000313" key="3">
    <source>
        <dbReference type="Proteomes" id="UP001215280"/>
    </source>
</evidence>
<name>A0AAD7HWQ0_9AGAR</name>
<keyword evidence="3" id="KW-1185">Reference proteome</keyword>
<keyword evidence="1" id="KW-0175">Coiled coil</keyword>
<accession>A0AAD7HWQ0</accession>
<dbReference type="EMBL" id="JARJLG010000193">
    <property type="protein sequence ID" value="KAJ7730067.1"/>
    <property type="molecule type" value="Genomic_DNA"/>
</dbReference>
<comment type="caution">
    <text evidence="2">The sequence shown here is derived from an EMBL/GenBank/DDBJ whole genome shotgun (WGS) entry which is preliminary data.</text>
</comment>